<evidence type="ECO:0000256" key="3">
    <source>
        <dbReference type="ARBA" id="ARBA00022991"/>
    </source>
</evidence>
<keyword evidence="7" id="KW-1185">Reference proteome</keyword>
<dbReference type="InterPro" id="IPR035965">
    <property type="entry name" value="PAS-like_dom_sf"/>
</dbReference>
<dbReference type="SUPFAM" id="SSF55781">
    <property type="entry name" value="GAF domain-like"/>
    <property type="match status" value="2"/>
</dbReference>
<dbReference type="RefSeq" id="WP_100920927.1">
    <property type="nucleotide sequence ID" value="NZ_CP020370.1"/>
</dbReference>
<dbReference type="Gene3D" id="3.30.450.270">
    <property type="match status" value="1"/>
</dbReference>
<dbReference type="InterPro" id="IPR043150">
    <property type="entry name" value="Phytochrome_PHY_sf"/>
</dbReference>
<dbReference type="InterPro" id="IPR013654">
    <property type="entry name" value="PAS_2"/>
</dbReference>
<dbReference type="Gene3D" id="3.30.450.40">
    <property type="match status" value="1"/>
</dbReference>
<dbReference type="InterPro" id="IPR003018">
    <property type="entry name" value="GAF"/>
</dbReference>
<name>A0A2K8UCK9_9GAMM</name>
<dbReference type="InterPro" id="IPR016132">
    <property type="entry name" value="Phyto_chromo_attachment"/>
</dbReference>
<dbReference type="Pfam" id="PF08446">
    <property type="entry name" value="PAS_2"/>
    <property type="match status" value="1"/>
</dbReference>
<keyword evidence="4" id="KW-0675">Receptor</keyword>
<dbReference type="InterPro" id="IPR013515">
    <property type="entry name" value="Phytochrome_cen-reg"/>
</dbReference>
<evidence type="ECO:0000313" key="7">
    <source>
        <dbReference type="Proteomes" id="UP000232638"/>
    </source>
</evidence>
<dbReference type="OrthoDB" id="9808408at2"/>
<dbReference type="PRINTS" id="PR01033">
    <property type="entry name" value="PHYTOCHROME"/>
</dbReference>
<organism evidence="6 7">
    <name type="scientific">Candidatus Thiodictyon syntrophicum</name>
    <dbReference type="NCBI Taxonomy" id="1166950"/>
    <lineage>
        <taxon>Bacteria</taxon>
        <taxon>Pseudomonadati</taxon>
        <taxon>Pseudomonadota</taxon>
        <taxon>Gammaproteobacteria</taxon>
        <taxon>Chromatiales</taxon>
        <taxon>Chromatiaceae</taxon>
        <taxon>Thiodictyon</taxon>
    </lineage>
</organism>
<gene>
    <name evidence="6" type="ORF">THSYN_21355</name>
</gene>
<dbReference type="GO" id="GO:0009584">
    <property type="term" value="P:detection of visible light"/>
    <property type="evidence" value="ECO:0007669"/>
    <property type="project" value="InterPro"/>
</dbReference>
<reference evidence="6 7" key="1">
    <citation type="submission" date="2017-03" db="EMBL/GenBank/DDBJ databases">
        <title>Complete genome sequence of Candidatus 'Thiodictyon syntrophicum' sp. nov. strain Cad16T, a photolithoautotroph purple sulfur bacterium isolated from an alpine meromictic lake.</title>
        <authorList>
            <person name="Luedin S.M."/>
            <person name="Pothier J.F."/>
            <person name="Danza F."/>
            <person name="Storelli N."/>
            <person name="Wittwer M."/>
            <person name="Tonolla M."/>
        </authorList>
    </citation>
    <scope>NUCLEOTIDE SEQUENCE [LARGE SCALE GENOMIC DNA]</scope>
    <source>
        <strain evidence="6 7">Cad16T</strain>
    </source>
</reference>
<sequence>MTESTESDLLSGCEREQLHRIGAIQPFGLLLAGGPDDDRVRAASADAADWLGLGAGPVLGRALADLVPLSRDDFPPEPGRKRVIAGLIGTPRGPLDALLSNTGAGWLLELEPAGADDPPPRIANPLLRQLLQAPTTDGDWADYCDTLAAAVRLASGYERVMVYRFLTDGCGEVIAESTVHQYPRYLGLRFPASDIPKIARNLFRINSHRQIPDIGAAPVPIEVLPGTDPDLSLSDLRAVSPVHLKYLANMAVTASLTIPILVGDSLWGLVACHHRRPRLLSLTMREQCVALAQTYALGVGSFLARQRLRRVSGLDARLEALVELVLDVQSGHSPAALLEPAILDLVQANGAALLDAQGLHRFGLVPSDAEVHAIDRWFTQQVEHQVLATDRLAADGAVAVDLERAAGVLAVRARSRPAAGVQQRLYWFRGEQARSVNWAGDPSKPVGTAAADGVLNPRHSFDLWIEHTHGHSAPWDDLDLMAARKLRLLLLSSGMRAGARG</sequence>
<dbReference type="PROSITE" id="PS50046">
    <property type="entry name" value="PHYTOCHROME_2"/>
    <property type="match status" value="1"/>
</dbReference>
<dbReference type="KEGG" id="tsy:THSYN_21355"/>
<dbReference type="SUPFAM" id="SSF55785">
    <property type="entry name" value="PYP-like sensor domain (PAS domain)"/>
    <property type="match status" value="1"/>
</dbReference>
<dbReference type="GO" id="GO:0009881">
    <property type="term" value="F:photoreceptor activity"/>
    <property type="evidence" value="ECO:0007669"/>
    <property type="project" value="UniProtKB-KW"/>
</dbReference>
<dbReference type="Proteomes" id="UP000232638">
    <property type="component" value="Chromosome"/>
</dbReference>
<keyword evidence="2" id="KW-0716">Sensory transduction</keyword>
<dbReference type="EMBL" id="CP020370">
    <property type="protein sequence ID" value="AUB83237.1"/>
    <property type="molecule type" value="Genomic_DNA"/>
</dbReference>
<dbReference type="InterPro" id="IPR029016">
    <property type="entry name" value="GAF-like_dom_sf"/>
</dbReference>
<evidence type="ECO:0000256" key="1">
    <source>
        <dbReference type="ARBA" id="ARBA00022543"/>
    </source>
</evidence>
<evidence type="ECO:0000313" key="6">
    <source>
        <dbReference type="EMBL" id="AUB83237.1"/>
    </source>
</evidence>
<evidence type="ECO:0000256" key="4">
    <source>
        <dbReference type="ARBA" id="ARBA00023170"/>
    </source>
</evidence>
<dbReference type="Gene3D" id="3.30.450.20">
    <property type="entry name" value="PAS domain"/>
    <property type="match status" value="1"/>
</dbReference>
<proteinExistence type="predicted"/>
<keyword evidence="1" id="KW-0600">Photoreceptor protein</keyword>
<dbReference type="Pfam" id="PF01590">
    <property type="entry name" value="GAF"/>
    <property type="match status" value="1"/>
</dbReference>
<dbReference type="AlphaFoldDB" id="A0A2K8UCK9"/>
<accession>A0A2K8UCK9</accession>
<evidence type="ECO:0000256" key="2">
    <source>
        <dbReference type="ARBA" id="ARBA00022606"/>
    </source>
</evidence>
<keyword evidence="3" id="KW-0157">Chromophore</keyword>
<feature type="domain" description="Phytochrome chromophore attachment site" evidence="5">
    <location>
        <begin position="139"/>
        <end position="286"/>
    </location>
</feature>
<dbReference type="GO" id="GO:0006355">
    <property type="term" value="P:regulation of DNA-templated transcription"/>
    <property type="evidence" value="ECO:0007669"/>
    <property type="project" value="InterPro"/>
</dbReference>
<evidence type="ECO:0000259" key="5">
    <source>
        <dbReference type="PROSITE" id="PS50046"/>
    </source>
</evidence>
<dbReference type="InterPro" id="IPR001294">
    <property type="entry name" value="Phytochrome"/>
</dbReference>
<dbReference type="Pfam" id="PF00360">
    <property type="entry name" value="PHY"/>
    <property type="match status" value="1"/>
</dbReference>
<dbReference type="SMART" id="SM00065">
    <property type="entry name" value="GAF"/>
    <property type="match status" value="1"/>
</dbReference>
<protein>
    <recommendedName>
        <fullName evidence="5">Phytochrome chromophore attachment site domain-containing protein</fullName>
    </recommendedName>
</protein>